<dbReference type="PANTHER" id="PTHR12746:SF2">
    <property type="entry name" value="60S RIBOSOMAL EXPORT PROTEIN NMD3"/>
    <property type="match status" value="1"/>
</dbReference>
<evidence type="ECO:0000256" key="6">
    <source>
        <dbReference type="ARBA" id="ARBA00023242"/>
    </source>
</evidence>
<dbReference type="GO" id="GO:0000055">
    <property type="term" value="P:ribosomal large subunit export from nucleus"/>
    <property type="evidence" value="ECO:0007669"/>
    <property type="project" value="TreeGrafter"/>
</dbReference>
<organism evidence="12">
    <name type="scientific">Pelagomonas calceolata</name>
    <dbReference type="NCBI Taxonomy" id="35677"/>
    <lineage>
        <taxon>Eukaryota</taxon>
        <taxon>Sar</taxon>
        <taxon>Stramenopiles</taxon>
        <taxon>Ochrophyta</taxon>
        <taxon>Pelagophyceae</taxon>
        <taxon>Pelagomonadales</taxon>
        <taxon>Pelagomonadaceae</taxon>
        <taxon>Pelagomonas</taxon>
    </lineage>
</organism>
<evidence type="ECO:0000313" key="13">
    <source>
        <dbReference type="EMBL" id="CAH0363995.1"/>
    </source>
</evidence>
<evidence type="ECO:0000256" key="4">
    <source>
        <dbReference type="ARBA" id="ARBA00022490"/>
    </source>
</evidence>
<protein>
    <recommendedName>
        <fullName evidence="2 7">60S ribosomal export protein NMD3</fullName>
    </recommendedName>
</protein>
<proteinExistence type="inferred from homology"/>
<dbReference type="EMBL" id="CAKKNE010000001">
    <property type="protein sequence ID" value="CAH0363995.1"/>
    <property type="molecule type" value="Genomic_DNA"/>
</dbReference>
<evidence type="ECO:0000259" key="9">
    <source>
        <dbReference type="Pfam" id="PF04981"/>
    </source>
</evidence>
<comment type="similarity">
    <text evidence="1 7">Belongs to the NMD3 family.</text>
</comment>
<dbReference type="Proteomes" id="UP000789595">
    <property type="component" value="Unassembled WGS sequence"/>
</dbReference>
<evidence type="ECO:0000313" key="12">
    <source>
        <dbReference type="EMBL" id="CAE0696555.1"/>
    </source>
</evidence>
<comment type="subcellular location">
    <subcellularLocation>
        <location evidence="7">Cytoplasm</location>
    </subcellularLocation>
    <subcellularLocation>
        <location evidence="7">Nucleus</location>
    </subcellularLocation>
</comment>
<comment type="function">
    <text evidence="7">Acts as an adapter for the XPO1/CRM1-mediated export of the 60S ribosomal subunit.</text>
</comment>
<keyword evidence="14" id="KW-1185">Reference proteome</keyword>
<sequence length="526" mass="59339">MADTMDIPREEVLLGRCCECGIGLDPRTHPTMTCVNCLQARADIAEGVCPNGQLFKCRRCQRYCGGATTYVACEPESRELMAICLKRVRGLKRVRVADAAWIWTEPHSMRLKVRLTIQKEVAPGAILQKPLDCEFVVRNQQCTDCRQQFENFAWTAAVQVRQRVSHKRTFFYLEQAILKKNAQAAAVKIEQFRDGLDFFFRQRNDAVRFVQFLKDCVPCRVKETKKLVSADPKSNLFNHQYTSLVTLAEACKEDLVVVDSRTASRLGSLPRLLLVRSVNAVVRLVDPQTGRIAELHTEGYFKAPPSVALSASQLEPFVVLDVERVETPKVTQPPEKKASSKKRRRQEAPTGPRVMKGFLADVTLARERDLGVNDDQITCRTHLGALLRCGDRVLGYDVRAANLASSVDGLGGNEPDVVLVRKCRKQDPDGPTPKRHWKLDTMEADEVHDEADHTDDREIFLSQLETDREMRSRVNLYKDGDHVDDDDEEGVRLEELLDEMKVEDEVEECAEDSVLEGVVVRGSGKS</sequence>
<dbReference type="InterPro" id="IPR039768">
    <property type="entry name" value="Nmd3"/>
</dbReference>
<dbReference type="Pfam" id="PF04981">
    <property type="entry name" value="NMD3"/>
    <property type="match status" value="1"/>
</dbReference>
<evidence type="ECO:0000256" key="3">
    <source>
        <dbReference type="ARBA" id="ARBA00022448"/>
    </source>
</evidence>
<dbReference type="InterPro" id="IPR048898">
    <property type="entry name" value="OB_NMD3"/>
</dbReference>
<evidence type="ECO:0000313" key="14">
    <source>
        <dbReference type="Proteomes" id="UP000789595"/>
    </source>
</evidence>
<evidence type="ECO:0000259" key="11">
    <source>
        <dbReference type="Pfam" id="PF21193"/>
    </source>
</evidence>
<dbReference type="GO" id="GO:0015031">
    <property type="term" value="P:protein transport"/>
    <property type="evidence" value="ECO:0007669"/>
    <property type="project" value="UniProtKB-KW"/>
</dbReference>
<keyword evidence="4 7" id="KW-0963">Cytoplasm</keyword>
<reference evidence="13" key="2">
    <citation type="submission" date="2021-11" db="EMBL/GenBank/DDBJ databases">
        <authorList>
            <consortium name="Genoscope - CEA"/>
            <person name="William W."/>
        </authorList>
    </citation>
    <scope>NUCLEOTIDE SEQUENCE</scope>
</reference>
<dbReference type="Pfam" id="PF21192">
    <property type="entry name" value="OB_NMD3"/>
    <property type="match status" value="1"/>
</dbReference>
<evidence type="ECO:0000256" key="1">
    <source>
        <dbReference type="ARBA" id="ARBA00009794"/>
    </source>
</evidence>
<evidence type="ECO:0000256" key="8">
    <source>
        <dbReference type="SAM" id="MobiDB-lite"/>
    </source>
</evidence>
<keyword evidence="6 7" id="KW-0539">Nucleus</keyword>
<evidence type="ECO:0000256" key="5">
    <source>
        <dbReference type="ARBA" id="ARBA00022927"/>
    </source>
</evidence>
<reference evidence="12" key="1">
    <citation type="submission" date="2021-01" db="EMBL/GenBank/DDBJ databases">
        <authorList>
            <person name="Corre E."/>
            <person name="Pelletier E."/>
            <person name="Niang G."/>
            <person name="Scheremetjew M."/>
            <person name="Finn R."/>
            <person name="Kale V."/>
            <person name="Holt S."/>
            <person name="Cochrane G."/>
            <person name="Meng A."/>
            <person name="Brown T."/>
            <person name="Cohen L."/>
        </authorList>
    </citation>
    <scope>NUCLEOTIDE SEQUENCE</scope>
    <source>
        <strain evidence="12">CCMP1756</strain>
    </source>
</reference>
<dbReference type="GO" id="GO:0005737">
    <property type="term" value="C:cytoplasm"/>
    <property type="evidence" value="ECO:0007669"/>
    <property type="project" value="UniProtKB-SubCell"/>
</dbReference>
<name>A0A7S4E8A5_9STRA</name>
<feature type="domain" description="Nmd3 N-terminal" evidence="9">
    <location>
        <begin position="17"/>
        <end position="247"/>
    </location>
</feature>
<dbReference type="Pfam" id="PF21193">
    <property type="entry name" value="NMD_SH3"/>
    <property type="match status" value="1"/>
</dbReference>
<dbReference type="EMBL" id="HBIW01013960">
    <property type="protein sequence ID" value="CAE0696555.1"/>
    <property type="molecule type" value="Transcribed_RNA"/>
</dbReference>
<dbReference type="InterPro" id="IPR048899">
    <property type="entry name" value="NMD_SH3"/>
</dbReference>
<evidence type="ECO:0000256" key="7">
    <source>
        <dbReference type="RuleBase" id="RU364108"/>
    </source>
</evidence>
<accession>A0A7S4E8A5</accession>
<feature type="domain" description="60S ribosomal export protein NMD3 OB-fold" evidence="10">
    <location>
        <begin position="350"/>
        <end position="422"/>
    </location>
</feature>
<feature type="domain" description="60S ribosomal export protein NMD3 SH3" evidence="11">
    <location>
        <begin position="251"/>
        <end position="296"/>
    </location>
</feature>
<evidence type="ECO:0000259" key="10">
    <source>
        <dbReference type="Pfam" id="PF21192"/>
    </source>
</evidence>
<evidence type="ECO:0000256" key="2">
    <source>
        <dbReference type="ARBA" id="ARBA00017035"/>
    </source>
</evidence>
<keyword evidence="3 7" id="KW-0813">Transport</keyword>
<feature type="region of interest" description="Disordered" evidence="8">
    <location>
        <begin position="328"/>
        <end position="352"/>
    </location>
</feature>
<keyword evidence="5 7" id="KW-0653">Protein transport</keyword>
<dbReference type="PANTHER" id="PTHR12746">
    <property type="entry name" value="NONSENSE-MEDIATED MRNA DECAY PROTEIN 3"/>
    <property type="match status" value="1"/>
</dbReference>
<dbReference type="GO" id="GO:0043023">
    <property type="term" value="F:ribosomal large subunit binding"/>
    <property type="evidence" value="ECO:0007669"/>
    <property type="project" value="InterPro"/>
</dbReference>
<dbReference type="AlphaFoldDB" id="A0A7S4E8A5"/>
<dbReference type="OrthoDB" id="203821at2759"/>
<dbReference type="GO" id="GO:0005634">
    <property type="term" value="C:nucleus"/>
    <property type="evidence" value="ECO:0007669"/>
    <property type="project" value="UniProtKB-SubCell"/>
</dbReference>
<gene>
    <name evidence="12" type="ORF">PCAL00307_LOCUS11991</name>
    <name evidence="13" type="ORF">PECAL_1P03420</name>
</gene>
<dbReference type="InterPro" id="IPR007064">
    <property type="entry name" value="Nmd3_N"/>
</dbReference>